<dbReference type="EMBL" id="NIGF01000005">
    <property type="protein sequence ID" value="PQV64415.1"/>
    <property type="molecule type" value="Genomic_DNA"/>
</dbReference>
<name>A0A2S8SUE3_9BACT</name>
<dbReference type="InterPro" id="IPR003593">
    <property type="entry name" value="AAA+_ATPase"/>
</dbReference>
<evidence type="ECO:0000256" key="4">
    <source>
        <dbReference type="ARBA" id="ARBA00022840"/>
    </source>
</evidence>
<evidence type="ECO:0000259" key="5">
    <source>
        <dbReference type="PROSITE" id="PS50893"/>
    </source>
</evidence>
<evidence type="ECO:0000256" key="2">
    <source>
        <dbReference type="ARBA" id="ARBA00022448"/>
    </source>
</evidence>
<dbReference type="InterPro" id="IPR025302">
    <property type="entry name" value="DrrA1/2-like_C"/>
</dbReference>
<dbReference type="Gene3D" id="3.40.50.300">
    <property type="entry name" value="P-loop containing nucleotide triphosphate hydrolases"/>
    <property type="match status" value="1"/>
</dbReference>
<dbReference type="SMART" id="SM00382">
    <property type="entry name" value="AAA"/>
    <property type="match status" value="1"/>
</dbReference>
<dbReference type="InParanoid" id="A0A2S8SUE3"/>
<evidence type="ECO:0000256" key="3">
    <source>
        <dbReference type="ARBA" id="ARBA00022741"/>
    </source>
</evidence>
<reference evidence="6 7" key="1">
    <citation type="journal article" date="2018" name="Syst. Appl. Microbiol.">
        <title>Abditibacterium utsteinense sp. nov., the first cultivated member of candidate phylum FBP, isolated from ice-free Antarctic soil samples.</title>
        <authorList>
            <person name="Tahon G."/>
            <person name="Tytgat B."/>
            <person name="Lebbe L."/>
            <person name="Carlier A."/>
            <person name="Willems A."/>
        </authorList>
    </citation>
    <scope>NUCLEOTIDE SEQUENCE [LARGE SCALE GENOMIC DNA]</scope>
    <source>
        <strain evidence="6 7">LMG 29911</strain>
    </source>
</reference>
<protein>
    <submittedName>
        <fullName evidence="6">ABC-2 type transport system ATP-binding protein</fullName>
    </submittedName>
</protein>
<proteinExistence type="inferred from homology"/>
<dbReference type="Proteomes" id="UP000237684">
    <property type="component" value="Unassembled WGS sequence"/>
</dbReference>
<dbReference type="GO" id="GO:0016887">
    <property type="term" value="F:ATP hydrolysis activity"/>
    <property type="evidence" value="ECO:0007669"/>
    <property type="project" value="InterPro"/>
</dbReference>
<keyword evidence="2" id="KW-0813">Transport</keyword>
<dbReference type="FunCoup" id="A0A2S8SUE3">
    <property type="interactions" value="223"/>
</dbReference>
<feature type="domain" description="ABC transporter" evidence="5">
    <location>
        <begin position="24"/>
        <end position="254"/>
    </location>
</feature>
<dbReference type="SUPFAM" id="SSF52540">
    <property type="entry name" value="P-loop containing nucleoside triphosphate hydrolases"/>
    <property type="match status" value="1"/>
</dbReference>
<dbReference type="GO" id="GO:0005524">
    <property type="term" value="F:ATP binding"/>
    <property type="evidence" value="ECO:0007669"/>
    <property type="project" value="UniProtKB-KW"/>
</dbReference>
<evidence type="ECO:0000313" key="6">
    <source>
        <dbReference type="EMBL" id="PQV64415.1"/>
    </source>
</evidence>
<keyword evidence="3" id="KW-0547">Nucleotide-binding</keyword>
<dbReference type="InterPro" id="IPR003439">
    <property type="entry name" value="ABC_transporter-like_ATP-bd"/>
</dbReference>
<evidence type="ECO:0000256" key="1">
    <source>
        <dbReference type="ARBA" id="ARBA00005417"/>
    </source>
</evidence>
<dbReference type="Pfam" id="PF13732">
    <property type="entry name" value="DrrA1-3_C"/>
    <property type="match status" value="1"/>
</dbReference>
<dbReference type="PROSITE" id="PS50893">
    <property type="entry name" value="ABC_TRANSPORTER_2"/>
    <property type="match status" value="1"/>
</dbReference>
<keyword evidence="4 6" id="KW-0067">ATP-binding</keyword>
<dbReference type="CDD" id="cd03230">
    <property type="entry name" value="ABC_DR_subfamily_A"/>
    <property type="match status" value="1"/>
</dbReference>
<gene>
    <name evidence="6" type="ORF">B1R32_10596</name>
</gene>
<dbReference type="AlphaFoldDB" id="A0A2S8SUE3"/>
<dbReference type="InterPro" id="IPR027417">
    <property type="entry name" value="P-loop_NTPase"/>
</dbReference>
<organism evidence="6 7">
    <name type="scientific">Abditibacterium utsteinense</name>
    <dbReference type="NCBI Taxonomy" id="1960156"/>
    <lineage>
        <taxon>Bacteria</taxon>
        <taxon>Pseudomonadati</taxon>
        <taxon>Abditibacteriota</taxon>
        <taxon>Abditibacteriia</taxon>
        <taxon>Abditibacteriales</taxon>
        <taxon>Abditibacteriaceae</taxon>
        <taxon>Abditibacterium</taxon>
    </lineage>
</organism>
<dbReference type="PANTHER" id="PTHR43335">
    <property type="entry name" value="ABC TRANSPORTER, ATP-BINDING PROTEIN"/>
    <property type="match status" value="1"/>
</dbReference>
<dbReference type="PANTHER" id="PTHR43335:SF3">
    <property type="entry name" value="ABC TRANSPORTER"/>
    <property type="match status" value="1"/>
</dbReference>
<comment type="similarity">
    <text evidence="1">Belongs to the ABC transporter superfamily.</text>
</comment>
<keyword evidence="7" id="KW-1185">Reference proteome</keyword>
<sequence length="333" mass="36574">MTSPIPSPALHLSSDAASTRAPMIEIKGMTKRYRDLVAVRDLNLTIESGEVFGFIGPNGAGKTTTIKALATLLEPTTGTVHVDGIDVLKHPLEVRRIIGYMPDFFGVYDDVKVWEYLDFFAAAYKIPANKRKAIIDDVLELTDLTEKRESYVEGLSRGMKQRLCLAKTLVHDPKLLLLDEPASGLDPRARIEFRALLKELRSMGKTIFVSSHILPELADFCTSVGIMERGQLIVSGRVNDIVQKLEGSILLDVRMTGGPENGEKALELLKGNPLVKETKAEGGHLTIGFVGAHDELPQILNLLVQNGLPVASFAQREADLEDVFMKVTKGMVQ</sequence>
<evidence type="ECO:0000313" key="7">
    <source>
        <dbReference type="Proteomes" id="UP000237684"/>
    </source>
</evidence>
<comment type="caution">
    <text evidence="6">The sequence shown here is derived from an EMBL/GenBank/DDBJ whole genome shotgun (WGS) entry which is preliminary data.</text>
</comment>
<accession>A0A2S8SUE3</accession>
<dbReference type="Pfam" id="PF00005">
    <property type="entry name" value="ABC_tran"/>
    <property type="match status" value="1"/>
</dbReference>